<protein>
    <recommendedName>
        <fullName evidence="3">HTH cro/C1-type domain-containing protein</fullName>
    </recommendedName>
</protein>
<evidence type="ECO:0008006" key="3">
    <source>
        <dbReference type="Google" id="ProtNLM"/>
    </source>
</evidence>
<dbReference type="OrthoDB" id="129597at2"/>
<dbReference type="AlphaFoldDB" id="A0A2T3NML3"/>
<gene>
    <name evidence="1" type="ORF">C9J01_06980</name>
</gene>
<reference evidence="1 2" key="1">
    <citation type="submission" date="2018-03" db="EMBL/GenBank/DDBJ databases">
        <title>Whole genome sequencing of Histamine producing bacteria.</title>
        <authorList>
            <person name="Butler K."/>
        </authorList>
    </citation>
    <scope>NUCLEOTIDE SEQUENCE [LARGE SCALE GENOMIC DNA]</scope>
    <source>
        <strain evidence="1 2">DSM 19138</strain>
    </source>
</reference>
<comment type="caution">
    <text evidence="1">The sequence shown here is derived from an EMBL/GenBank/DDBJ whole genome shotgun (WGS) entry which is preliminary data.</text>
</comment>
<dbReference type="SUPFAM" id="SSF47413">
    <property type="entry name" value="lambda repressor-like DNA-binding domains"/>
    <property type="match status" value="1"/>
</dbReference>
<dbReference type="Proteomes" id="UP000241346">
    <property type="component" value="Unassembled WGS sequence"/>
</dbReference>
<dbReference type="InterPro" id="IPR010982">
    <property type="entry name" value="Lambda_DNA-bd_dom_sf"/>
</dbReference>
<organism evidence="1 2">
    <name type="scientific">Photobacterium rosenbergii</name>
    <dbReference type="NCBI Taxonomy" id="294936"/>
    <lineage>
        <taxon>Bacteria</taxon>
        <taxon>Pseudomonadati</taxon>
        <taxon>Pseudomonadota</taxon>
        <taxon>Gammaproteobacteria</taxon>
        <taxon>Vibrionales</taxon>
        <taxon>Vibrionaceae</taxon>
        <taxon>Photobacterium</taxon>
    </lineage>
</organism>
<dbReference type="Gene3D" id="1.10.260.40">
    <property type="entry name" value="lambda repressor-like DNA-binding domains"/>
    <property type="match status" value="1"/>
</dbReference>
<dbReference type="EMBL" id="PYMB01000001">
    <property type="protein sequence ID" value="PSW16730.1"/>
    <property type="molecule type" value="Genomic_DNA"/>
</dbReference>
<proteinExistence type="predicted"/>
<evidence type="ECO:0000313" key="1">
    <source>
        <dbReference type="EMBL" id="PSW16730.1"/>
    </source>
</evidence>
<dbReference type="GO" id="GO:0003677">
    <property type="term" value="F:DNA binding"/>
    <property type="evidence" value="ECO:0007669"/>
    <property type="project" value="InterPro"/>
</dbReference>
<dbReference type="RefSeq" id="WP_107297349.1">
    <property type="nucleotide sequence ID" value="NZ_PYMB01000001.1"/>
</dbReference>
<name>A0A2T3NML3_9GAMM</name>
<accession>A0A2T3NML3</accession>
<sequence length="121" mass="14122">MKNKQNLDEIPLLKMSKPIRELYARSRGMEITGAPPIEVKEESNKFYRLLDRSLSTLRNKQKKTLFMLADELGISGRKLLDLEKHESKLTVEQLNRYVQACGGKLKIHVELENGKKHKFLW</sequence>
<evidence type="ECO:0000313" key="2">
    <source>
        <dbReference type="Proteomes" id="UP000241346"/>
    </source>
</evidence>